<organism evidence="2 3">
    <name type="scientific">Candidatus Buchananbacteria bacterium CG10_big_fil_rev_8_21_14_0_10_33_19</name>
    <dbReference type="NCBI Taxonomy" id="1974525"/>
    <lineage>
        <taxon>Bacteria</taxon>
        <taxon>Candidatus Buchananiibacteriota</taxon>
    </lineage>
</organism>
<evidence type="ECO:0000313" key="3">
    <source>
        <dbReference type="Proteomes" id="UP000229056"/>
    </source>
</evidence>
<gene>
    <name evidence="2" type="ORF">COT80_02360</name>
</gene>
<evidence type="ECO:0000313" key="2">
    <source>
        <dbReference type="EMBL" id="PIS06130.1"/>
    </source>
</evidence>
<dbReference type="InterPro" id="IPR011604">
    <property type="entry name" value="PDDEXK-like_dom_sf"/>
</dbReference>
<reference evidence="3" key="1">
    <citation type="submission" date="2017-09" db="EMBL/GenBank/DDBJ databases">
        <title>Depth-based differentiation of microbial function through sediment-hosted aquifers and enrichment of novel symbionts in the deep terrestrial subsurface.</title>
        <authorList>
            <person name="Probst A.J."/>
            <person name="Ladd B."/>
            <person name="Jarett J.K."/>
            <person name="Geller-Mcgrath D.E."/>
            <person name="Sieber C.M.K."/>
            <person name="Emerson J.B."/>
            <person name="Anantharaman K."/>
            <person name="Thomas B.C."/>
            <person name="Malmstrom R."/>
            <person name="Stieglmeier M."/>
            <person name="Klingl A."/>
            <person name="Woyke T."/>
            <person name="Ryan C.M."/>
            <person name="Banfield J.F."/>
        </authorList>
    </citation>
    <scope>NUCLEOTIDE SEQUENCE [LARGE SCALE GENOMIC DNA]</scope>
</reference>
<dbReference type="EMBL" id="PEZY01000006">
    <property type="protein sequence ID" value="PIS06130.1"/>
    <property type="molecule type" value="Genomic_DNA"/>
</dbReference>
<dbReference type="Proteomes" id="UP000229056">
    <property type="component" value="Unassembled WGS sequence"/>
</dbReference>
<name>A0A2H0W664_9BACT</name>
<accession>A0A2H0W664</accession>
<dbReference type="AlphaFoldDB" id="A0A2H0W664"/>
<proteinExistence type="predicted"/>
<dbReference type="InterPro" id="IPR038726">
    <property type="entry name" value="PDDEXK_AddAB-type"/>
</dbReference>
<protein>
    <recommendedName>
        <fullName evidence="1">PD-(D/E)XK endonuclease-like domain-containing protein</fullName>
    </recommendedName>
</protein>
<dbReference type="Pfam" id="PF12705">
    <property type="entry name" value="PDDEXK_1"/>
    <property type="match status" value="1"/>
</dbReference>
<feature type="domain" description="PD-(D/E)XK endonuclease-like" evidence="1">
    <location>
        <begin position="81"/>
        <end position="209"/>
    </location>
</feature>
<sequence length="213" mass="24435">MYKLSPSYFKYLWEDCKHCYYQQVKMGCPTPQTPFPAIFTRMNKLLQDSVMGKNLKDINPELPSGIITTQEGWLKSKPITGAEDCYISGRYDVLIPAEDGTQIVIDFKIIKPDEEQIRKFSSQLHAYKYALENPVDGEPVKVSKLGLISVTPESIKHVDGNFVFTATPKWHPIEEDMDSFFKLIKEVSYVLNGELPPPSEGCSYCKYRKQFMK</sequence>
<evidence type="ECO:0000259" key="1">
    <source>
        <dbReference type="Pfam" id="PF12705"/>
    </source>
</evidence>
<dbReference type="Gene3D" id="3.90.320.10">
    <property type="match status" value="1"/>
</dbReference>
<comment type="caution">
    <text evidence="2">The sequence shown here is derived from an EMBL/GenBank/DDBJ whole genome shotgun (WGS) entry which is preliminary data.</text>
</comment>